<evidence type="ECO:0000256" key="6">
    <source>
        <dbReference type="SAM" id="MobiDB-lite"/>
    </source>
</evidence>
<protein>
    <recommendedName>
        <fullName evidence="1">peptidyl-tRNA hydrolase</fullName>
        <ecNumber evidence="1">3.1.1.29</ecNumber>
    </recommendedName>
</protein>
<dbReference type="InterPro" id="IPR036416">
    <property type="entry name" value="Pept_tRNA_hydro_sf"/>
</dbReference>
<dbReference type="Proteomes" id="UP001383192">
    <property type="component" value="Unassembled WGS sequence"/>
</dbReference>
<comment type="similarity">
    <text evidence="5">Belongs to the PTH family.</text>
</comment>
<feature type="region of interest" description="Disordered" evidence="6">
    <location>
        <begin position="409"/>
        <end position="452"/>
    </location>
</feature>
<gene>
    <name evidence="7" type="ORF">VNI00_000728</name>
</gene>
<keyword evidence="8" id="KW-1185">Reference proteome</keyword>
<dbReference type="EMBL" id="JAYKXP010000002">
    <property type="protein sequence ID" value="KAK7060993.1"/>
    <property type="molecule type" value="Genomic_DNA"/>
</dbReference>
<evidence type="ECO:0000256" key="3">
    <source>
        <dbReference type="ARBA" id="ARBA00022801"/>
    </source>
</evidence>
<evidence type="ECO:0000256" key="5">
    <source>
        <dbReference type="ARBA" id="ARBA00038063"/>
    </source>
</evidence>
<keyword evidence="3" id="KW-0378">Hydrolase</keyword>
<dbReference type="SUPFAM" id="SSF53178">
    <property type="entry name" value="Peptidyl-tRNA hydrolase-like"/>
    <property type="match status" value="1"/>
</dbReference>
<dbReference type="PANTHER" id="PTHR17224">
    <property type="entry name" value="PEPTIDYL-TRNA HYDROLASE"/>
    <property type="match status" value="1"/>
</dbReference>
<dbReference type="Pfam" id="PF01195">
    <property type="entry name" value="Pept_tRNA_hydro"/>
    <property type="match status" value="1"/>
</dbReference>
<evidence type="ECO:0000313" key="7">
    <source>
        <dbReference type="EMBL" id="KAK7060993.1"/>
    </source>
</evidence>
<organism evidence="7 8">
    <name type="scientific">Paramarasmius palmivorus</name>
    <dbReference type="NCBI Taxonomy" id="297713"/>
    <lineage>
        <taxon>Eukaryota</taxon>
        <taxon>Fungi</taxon>
        <taxon>Dikarya</taxon>
        <taxon>Basidiomycota</taxon>
        <taxon>Agaricomycotina</taxon>
        <taxon>Agaricomycetes</taxon>
        <taxon>Agaricomycetidae</taxon>
        <taxon>Agaricales</taxon>
        <taxon>Marasmiineae</taxon>
        <taxon>Marasmiaceae</taxon>
        <taxon>Paramarasmius</taxon>
    </lineage>
</organism>
<evidence type="ECO:0000313" key="8">
    <source>
        <dbReference type="Proteomes" id="UP001383192"/>
    </source>
</evidence>
<dbReference type="PROSITE" id="PS01196">
    <property type="entry name" value="PEPT_TRNA_HYDROL_2"/>
    <property type="match status" value="1"/>
</dbReference>
<accession>A0AAW0E6N4</accession>
<name>A0AAW0E6N4_9AGAR</name>
<dbReference type="InterPro" id="IPR001328">
    <property type="entry name" value="Pept_tRNA_hydro"/>
</dbReference>
<reference evidence="7 8" key="1">
    <citation type="submission" date="2024-01" db="EMBL/GenBank/DDBJ databases">
        <title>A draft genome for a cacao thread blight-causing isolate of Paramarasmius palmivorus.</title>
        <authorList>
            <person name="Baruah I.K."/>
            <person name="Bukari Y."/>
            <person name="Amoako-Attah I."/>
            <person name="Meinhardt L.W."/>
            <person name="Bailey B.A."/>
            <person name="Cohen S.P."/>
        </authorList>
    </citation>
    <scope>NUCLEOTIDE SEQUENCE [LARGE SCALE GENOMIC DNA]</scope>
    <source>
        <strain evidence="7 8">GH-12</strain>
    </source>
</reference>
<dbReference type="InterPro" id="IPR018171">
    <property type="entry name" value="Pept_tRNA_hydro_CS"/>
</dbReference>
<keyword evidence="2" id="KW-0820">tRNA-binding</keyword>
<keyword evidence="4" id="KW-0694">RNA-binding</keyword>
<dbReference type="GO" id="GO:0004045">
    <property type="term" value="F:peptidyl-tRNA hydrolase activity"/>
    <property type="evidence" value="ECO:0007669"/>
    <property type="project" value="UniProtKB-EC"/>
</dbReference>
<dbReference type="Gene3D" id="3.40.50.1470">
    <property type="entry name" value="Peptidyl-tRNA hydrolase"/>
    <property type="match status" value="1"/>
</dbReference>
<dbReference type="PANTHER" id="PTHR17224:SF1">
    <property type="entry name" value="PEPTIDYL-TRNA HYDROLASE"/>
    <property type="match status" value="1"/>
</dbReference>
<comment type="caution">
    <text evidence="7">The sequence shown here is derived from an EMBL/GenBank/DDBJ whole genome shotgun (WGS) entry which is preliminary data.</text>
</comment>
<evidence type="ECO:0000256" key="2">
    <source>
        <dbReference type="ARBA" id="ARBA00022555"/>
    </source>
</evidence>
<dbReference type="AlphaFoldDB" id="A0AAW0E6N4"/>
<dbReference type="GO" id="GO:0000049">
    <property type="term" value="F:tRNA binding"/>
    <property type="evidence" value="ECO:0007669"/>
    <property type="project" value="UniProtKB-KW"/>
</dbReference>
<feature type="compositionally biased region" description="Basic and acidic residues" evidence="6">
    <location>
        <begin position="409"/>
        <end position="426"/>
    </location>
</feature>
<evidence type="ECO:0000256" key="4">
    <source>
        <dbReference type="ARBA" id="ARBA00022884"/>
    </source>
</evidence>
<proteinExistence type="inferred from homology"/>
<dbReference type="EC" id="3.1.1.29" evidence="1"/>
<evidence type="ECO:0000256" key="1">
    <source>
        <dbReference type="ARBA" id="ARBA00013260"/>
    </source>
</evidence>
<sequence length="452" mass="51568">MPGTRHSLGQLVVDGLADRLGIRMSSDRKGVIGRDIVTIGDTDVQLTLYKSKAAMNISGPSIAEAFRNSIKPTGSTTTHNLIVLQDSLDHLPATLSTRLGGSANGHNGIKSIISALGGKKDFYRFRLGIGRDERGGANYVLGRLPSQEKQYWREEGLDEVLNEIEKLSSVEYYTGMNFGEIKLDMSLNIVYVRSSIKALMEERRLTLIPMDEVVNKIYSVQFRNSSRKRFFDRTRLTEILPKQEYEYRLFMSSALDIPLSIIMSDGSRRSTSQDIPHFRSSVHPLLVTCHAAQVVQKDILKLPVHPPPQLPHAETEVIVIAHYWYDVPPTFTQKPDWYQDLCHPLERMSQALEEQLATYTSSSDTLDPEFEVRVARRKPKLVTAQWAKKMRKRIERKLPFDKRVSNEKQLRSYAKEKSRPYEEVMRTSRASVPFAPSLKRRPRSTDDIELSF</sequence>